<feature type="active site" description="Nucleophile" evidence="10">
    <location>
        <position position="322"/>
    </location>
</feature>
<keyword evidence="14" id="KW-1185">Reference proteome</keyword>
<evidence type="ECO:0000256" key="9">
    <source>
        <dbReference type="ARBA" id="ARBA00023242"/>
    </source>
</evidence>
<dbReference type="Pfam" id="PF01189">
    <property type="entry name" value="Methyltr_RsmB-F"/>
    <property type="match status" value="1"/>
</dbReference>
<feature type="compositionally biased region" description="Low complexity" evidence="11">
    <location>
        <begin position="740"/>
        <end position="755"/>
    </location>
</feature>
<keyword evidence="8 10" id="KW-0694">RNA-binding</keyword>
<dbReference type="GO" id="GO:0016428">
    <property type="term" value="F:tRNA (cytidine-5-)-methyltransferase activity"/>
    <property type="evidence" value="ECO:0007669"/>
    <property type="project" value="InterPro"/>
</dbReference>
<evidence type="ECO:0000313" key="13">
    <source>
        <dbReference type="EMBL" id="KAG0261898.1"/>
    </source>
</evidence>
<comment type="subcellular location">
    <subcellularLocation>
        <location evidence="1">Nucleus</location>
    </subcellularLocation>
</comment>
<dbReference type="OrthoDB" id="6093671at2759"/>
<feature type="region of interest" description="Disordered" evidence="11">
    <location>
        <begin position="433"/>
        <end position="496"/>
    </location>
</feature>
<feature type="binding site" evidence="10">
    <location>
        <position position="269"/>
    </location>
    <ligand>
        <name>S-adenosyl-L-methionine</name>
        <dbReference type="ChEBI" id="CHEBI:59789"/>
    </ligand>
</feature>
<keyword evidence="3" id="KW-0820">tRNA-binding</keyword>
<dbReference type="Pfam" id="PF25378">
    <property type="entry name" value="PUA_NSUN2"/>
    <property type="match status" value="1"/>
</dbReference>
<proteinExistence type="inferred from homology"/>
<dbReference type="Pfam" id="PF25376">
    <property type="entry name" value="Pre-PUA_NSUN2"/>
    <property type="match status" value="1"/>
</dbReference>
<reference evidence="13" key="1">
    <citation type="journal article" date="2020" name="Fungal Divers.">
        <title>Resolving the Mortierellaceae phylogeny through synthesis of multi-gene phylogenetics and phylogenomics.</title>
        <authorList>
            <person name="Vandepol N."/>
            <person name="Liber J."/>
            <person name="Desiro A."/>
            <person name="Na H."/>
            <person name="Kennedy M."/>
            <person name="Barry K."/>
            <person name="Grigoriev I.V."/>
            <person name="Miller A.N."/>
            <person name="O'Donnell K."/>
            <person name="Stajich J.E."/>
            <person name="Bonito G."/>
        </authorList>
    </citation>
    <scope>NUCLEOTIDE SEQUENCE</scope>
    <source>
        <strain evidence="13">BC1065</strain>
    </source>
</reference>
<dbReference type="InterPro" id="IPR057285">
    <property type="entry name" value="Pre-PUA_NSUN2"/>
</dbReference>
<protein>
    <submittedName>
        <fullName evidence="13">tRNA (Cytosine(34)-C(5))-methyltransferase</fullName>
    </submittedName>
</protein>
<evidence type="ECO:0000256" key="3">
    <source>
        <dbReference type="ARBA" id="ARBA00022555"/>
    </source>
</evidence>
<dbReference type="AlphaFoldDB" id="A0A9P6U6L8"/>
<dbReference type="GO" id="GO:0000049">
    <property type="term" value="F:tRNA binding"/>
    <property type="evidence" value="ECO:0007669"/>
    <property type="project" value="UniProtKB-KW"/>
</dbReference>
<feature type="domain" description="SAM-dependent MTase RsmB/NOP-type" evidence="12">
    <location>
        <begin position="52"/>
        <end position="428"/>
    </location>
</feature>
<keyword evidence="4 10" id="KW-0489">Methyltransferase</keyword>
<keyword evidence="9" id="KW-0539">Nucleus</keyword>
<feature type="region of interest" description="Disordered" evidence="11">
    <location>
        <begin position="1"/>
        <end position="28"/>
    </location>
</feature>
<gene>
    <name evidence="13" type="primary">NSUN2</name>
    <name evidence="13" type="ORF">DFQ27_002726</name>
</gene>
<name>A0A9P6U6L8_9FUNG</name>
<sequence>MGRRFNKKRNDKRNKKEPSERTSYEEVVRENENMETFYKAQNLVSDEEWPTFWGYLKQTLPTTFRITGSRSHAEEIRDTVKEAFVPHLTGLEVDGVKVEPPRPLPWYPNDLGWHFAVPRGNLRRNEEYSKFHKFLVAETEVGNISRQEAVSMIPPLLLDVKPKHWVMDMCAAPGSKTAQLIEMVHSEDQPGEVPEGLILANDADNKRSYMLIHQTKRLQSPCLMVTNHDATLMPWLRIAKDGDDGAEETSEEDDGKTTKSLQFDRVLADVPCSGDGTVRKNPTVWKNWTFGGAMGLHQTQVNILQRGVQMLKIGGRIVYSTCSLNPLENEAVVAELLNRSNGTLELVDVSKELPELIRNPGMSHWTVFTKEGVRVDTQADLPKDAKGKYYESMWPPKNAADLHLERCLRIYPHMQNTGGFFVAVMKKTGLYNAPKEAPRPISVGDTPEEADAESEKKEEEKEKDAETTVAAGDKHKLEASTPTGDADSETAEAAPKKAKFSKAEKFNQAATKEEPYVFLDKENADIVELSQFYGLDTERFPMDRFLVRNEGEKNKTIYFVSKAVKAILQSDVVSKLKVVNTGVRVFVRQDSNAPAACPFRAHAEGLTMTYPFFSDARVIPVQLDAVKVLLRSSYPKTTEFPEFMQEKLAALPTGCCIFEFDPSKEPNKDQANTRWEGQGITGFVKSKTVFPVWKAQVSFNMLLNKQERRSFAMRLGVDYVDTPHMLESRMKPAEGEEQASEASSSATPAETPAAAESEDIELPAAE</sequence>
<dbReference type="InterPro" id="IPR023270">
    <property type="entry name" value="RCMT_NCL1"/>
</dbReference>
<dbReference type="GO" id="GO:0030488">
    <property type="term" value="P:tRNA methylation"/>
    <property type="evidence" value="ECO:0007669"/>
    <property type="project" value="UniProtKB-ARBA"/>
</dbReference>
<dbReference type="PRINTS" id="PR02008">
    <property type="entry name" value="RCMTFAMILY"/>
</dbReference>
<dbReference type="Proteomes" id="UP000807716">
    <property type="component" value="Unassembled WGS sequence"/>
</dbReference>
<dbReference type="PANTHER" id="PTHR22808">
    <property type="entry name" value="NCL1 YEAST -RELATED NOL1/NOP2/FMU SUN DOMAIN-CONTAINING"/>
    <property type="match status" value="1"/>
</dbReference>
<dbReference type="EMBL" id="JAAAJB010000203">
    <property type="protein sequence ID" value="KAG0261898.1"/>
    <property type="molecule type" value="Genomic_DNA"/>
</dbReference>
<feature type="binding site" evidence="10">
    <location>
        <position position="229"/>
    </location>
    <ligand>
        <name>S-adenosyl-L-methionine</name>
        <dbReference type="ChEBI" id="CHEBI:59789"/>
    </ligand>
</feature>
<keyword evidence="6 10" id="KW-0949">S-adenosyl-L-methionine</keyword>
<comment type="similarity">
    <text evidence="2 10">Belongs to the class I-like SAM-binding methyltransferase superfamily. RsmB/NOP family.</text>
</comment>
<dbReference type="PROSITE" id="PS51686">
    <property type="entry name" value="SAM_MT_RSMB_NOP"/>
    <property type="match status" value="1"/>
</dbReference>
<evidence type="ECO:0000313" key="14">
    <source>
        <dbReference type="Proteomes" id="UP000807716"/>
    </source>
</evidence>
<evidence type="ECO:0000256" key="10">
    <source>
        <dbReference type="PROSITE-ProRule" id="PRU01023"/>
    </source>
</evidence>
<dbReference type="GO" id="GO:0005737">
    <property type="term" value="C:cytoplasm"/>
    <property type="evidence" value="ECO:0007669"/>
    <property type="project" value="TreeGrafter"/>
</dbReference>
<evidence type="ECO:0000256" key="8">
    <source>
        <dbReference type="ARBA" id="ARBA00022884"/>
    </source>
</evidence>
<dbReference type="SUPFAM" id="SSF53335">
    <property type="entry name" value="S-adenosyl-L-methionine-dependent methyltransferases"/>
    <property type="match status" value="1"/>
</dbReference>
<evidence type="ECO:0000256" key="1">
    <source>
        <dbReference type="ARBA" id="ARBA00004123"/>
    </source>
</evidence>
<feature type="compositionally biased region" description="Basic and acidic residues" evidence="11">
    <location>
        <begin position="453"/>
        <end position="478"/>
    </location>
</feature>
<organism evidence="13 14">
    <name type="scientific">Actinomortierella ambigua</name>
    <dbReference type="NCBI Taxonomy" id="1343610"/>
    <lineage>
        <taxon>Eukaryota</taxon>
        <taxon>Fungi</taxon>
        <taxon>Fungi incertae sedis</taxon>
        <taxon>Mucoromycota</taxon>
        <taxon>Mortierellomycotina</taxon>
        <taxon>Mortierellomycetes</taxon>
        <taxon>Mortierellales</taxon>
        <taxon>Mortierellaceae</taxon>
        <taxon>Actinomortierella</taxon>
    </lineage>
</organism>
<feature type="binding site" evidence="10">
    <location>
        <position position="202"/>
    </location>
    <ligand>
        <name>S-adenosyl-L-methionine</name>
        <dbReference type="ChEBI" id="CHEBI:59789"/>
    </ligand>
</feature>
<comment type="caution">
    <text evidence="13">The sequence shown here is derived from an EMBL/GenBank/DDBJ whole genome shotgun (WGS) entry which is preliminary data.</text>
</comment>
<dbReference type="InterPro" id="IPR001678">
    <property type="entry name" value="MeTrfase_RsmB-F_NOP2_dom"/>
</dbReference>
<evidence type="ECO:0000256" key="7">
    <source>
        <dbReference type="ARBA" id="ARBA00022694"/>
    </source>
</evidence>
<keyword evidence="7" id="KW-0819">tRNA processing</keyword>
<evidence type="ECO:0000259" key="12">
    <source>
        <dbReference type="PROSITE" id="PS51686"/>
    </source>
</evidence>
<accession>A0A9P6U6L8</accession>
<dbReference type="PRINTS" id="PR02011">
    <property type="entry name" value="RCMTNCL1"/>
</dbReference>
<evidence type="ECO:0000256" key="11">
    <source>
        <dbReference type="SAM" id="MobiDB-lite"/>
    </source>
</evidence>
<feature type="region of interest" description="Disordered" evidence="11">
    <location>
        <begin position="727"/>
        <end position="766"/>
    </location>
</feature>
<feature type="compositionally biased region" description="Acidic residues" evidence="11">
    <location>
        <begin position="756"/>
        <end position="766"/>
    </location>
</feature>
<dbReference type="InterPro" id="IPR029063">
    <property type="entry name" value="SAM-dependent_MTases_sf"/>
</dbReference>
<dbReference type="InterPro" id="IPR018314">
    <property type="entry name" value="RsmB/NOL1/NOP2-like_CS"/>
</dbReference>
<dbReference type="InterPro" id="IPR023267">
    <property type="entry name" value="RCMT"/>
</dbReference>
<dbReference type="InterPro" id="IPR057286">
    <property type="entry name" value="PUA_NSUN2"/>
</dbReference>
<evidence type="ECO:0000256" key="4">
    <source>
        <dbReference type="ARBA" id="ARBA00022603"/>
    </source>
</evidence>
<dbReference type="PANTHER" id="PTHR22808:SF1">
    <property type="entry name" value="RNA CYTOSINE-C(5)-METHYLTRANSFERASE NSUN2-RELATED"/>
    <property type="match status" value="1"/>
</dbReference>
<evidence type="ECO:0000256" key="6">
    <source>
        <dbReference type="ARBA" id="ARBA00022691"/>
    </source>
</evidence>
<feature type="compositionally biased region" description="Basic residues" evidence="11">
    <location>
        <begin position="1"/>
        <end position="13"/>
    </location>
</feature>
<evidence type="ECO:0000256" key="5">
    <source>
        <dbReference type="ARBA" id="ARBA00022679"/>
    </source>
</evidence>
<dbReference type="PROSITE" id="PS01153">
    <property type="entry name" value="NOL1_NOP2_SUN"/>
    <property type="match status" value="1"/>
</dbReference>
<dbReference type="InterPro" id="IPR049560">
    <property type="entry name" value="MeTrfase_RsmB-F_NOP2_cat"/>
</dbReference>
<feature type="binding site" evidence="10">
    <location>
        <begin position="170"/>
        <end position="176"/>
    </location>
    <ligand>
        <name>S-adenosyl-L-methionine</name>
        <dbReference type="ChEBI" id="CHEBI:59789"/>
    </ligand>
</feature>
<feature type="compositionally biased region" description="Basic and acidic residues" evidence="11">
    <location>
        <begin position="14"/>
        <end position="28"/>
    </location>
</feature>
<dbReference type="Gene3D" id="3.40.50.150">
    <property type="entry name" value="Vaccinia Virus protein VP39"/>
    <property type="match status" value="1"/>
</dbReference>
<evidence type="ECO:0000256" key="2">
    <source>
        <dbReference type="ARBA" id="ARBA00007494"/>
    </source>
</evidence>
<keyword evidence="5 10" id="KW-0808">Transferase</keyword>
<dbReference type="GO" id="GO:0005634">
    <property type="term" value="C:nucleus"/>
    <property type="evidence" value="ECO:0007669"/>
    <property type="project" value="UniProtKB-SubCell"/>
</dbReference>